<keyword evidence="3" id="KW-1185">Reference proteome</keyword>
<dbReference type="Gene3D" id="3.90.1580.10">
    <property type="entry name" value="paralog of FGE (formylglycine-generating enzyme)"/>
    <property type="match status" value="1"/>
</dbReference>
<dbReference type="Proteomes" id="UP000294359">
    <property type="component" value="Chromosome"/>
</dbReference>
<dbReference type="InterPro" id="IPR051043">
    <property type="entry name" value="Sulfatase_Mod_Factor_Kinase"/>
</dbReference>
<dbReference type="Pfam" id="PF03781">
    <property type="entry name" value="FGE-sulfatase"/>
    <property type="match status" value="1"/>
</dbReference>
<sequence length="377" mass="41859">MRQTPARHTGRLECVPDSCVLARRTHIMNSGEIESLFMSLHRKVLPLPAVFCCLIASAHASSVKPPKIPAISKQYVDEEKLVALKQPAALAAELEALGKGTIDERVARLKKKILTDLIFVEGGTFQMGDFGPIWSPDKLPYSDDPTNKPVHEVTLSSFSIAKYKTTFAEFDVYTEASGTERAASDKAAAKQRYPAAPAGVSWQRAKDYCQWLGNITGQPFDLPTEAQWEYAARSRGQFFVWATDNGNVDFGRNIPAAGQVKLLTPSGSQRRYPVGLFPPNPLGLYDVSHDNEEWVNDWFDKDYYQRSPKHDPKGPAGGTMKVARGWPVSDSIVPNTMHRRARPMELPAEETEDLGTISPNYLSQGLRCAVQKSEKIH</sequence>
<reference evidence="2 3" key="1">
    <citation type="submission" date="2019-03" db="EMBL/GenBank/DDBJ databases">
        <title>Draft Genome Sequences of Six Type Strains of the Genus Massilia.</title>
        <authorList>
            <person name="Miess H."/>
            <person name="Frediansyhah A."/>
            <person name="Gross H."/>
        </authorList>
    </citation>
    <scope>NUCLEOTIDE SEQUENCE [LARGE SCALE GENOMIC DNA]</scope>
    <source>
        <strain evidence="2 3">DSM 17505</strain>
    </source>
</reference>
<dbReference type="PANTHER" id="PTHR23150">
    <property type="entry name" value="SULFATASE MODIFYING FACTOR 1, 2"/>
    <property type="match status" value="1"/>
</dbReference>
<dbReference type="PANTHER" id="PTHR23150:SF19">
    <property type="entry name" value="FORMYLGLYCINE-GENERATING ENZYME"/>
    <property type="match status" value="1"/>
</dbReference>
<feature type="domain" description="Sulfatase-modifying factor enzyme-like" evidence="1">
    <location>
        <begin position="115"/>
        <end position="350"/>
    </location>
</feature>
<evidence type="ECO:0000313" key="2">
    <source>
        <dbReference type="EMBL" id="QBQ38493.1"/>
    </source>
</evidence>
<protein>
    <submittedName>
        <fullName evidence="2">Sulfatase</fullName>
    </submittedName>
</protein>
<organism evidence="2 3">
    <name type="scientific">Pseudoduganella plicata</name>
    <dbReference type="NCBI Taxonomy" id="321984"/>
    <lineage>
        <taxon>Bacteria</taxon>
        <taxon>Pseudomonadati</taxon>
        <taxon>Pseudomonadota</taxon>
        <taxon>Betaproteobacteria</taxon>
        <taxon>Burkholderiales</taxon>
        <taxon>Oxalobacteraceae</taxon>
        <taxon>Telluria group</taxon>
        <taxon>Pseudoduganella</taxon>
    </lineage>
</organism>
<dbReference type="SUPFAM" id="SSF56436">
    <property type="entry name" value="C-type lectin-like"/>
    <property type="match status" value="1"/>
</dbReference>
<name>A0ABX5SDP6_9BURK</name>
<dbReference type="InterPro" id="IPR016187">
    <property type="entry name" value="CTDL_fold"/>
</dbReference>
<proteinExistence type="predicted"/>
<dbReference type="InterPro" id="IPR042095">
    <property type="entry name" value="SUMF_sf"/>
</dbReference>
<accession>A0ABX5SDP6</accession>
<evidence type="ECO:0000313" key="3">
    <source>
        <dbReference type="Proteomes" id="UP000294359"/>
    </source>
</evidence>
<dbReference type="EMBL" id="CP038026">
    <property type="protein sequence ID" value="QBQ38493.1"/>
    <property type="molecule type" value="Genomic_DNA"/>
</dbReference>
<gene>
    <name evidence="2" type="ORF">E1742_21645</name>
</gene>
<dbReference type="InterPro" id="IPR005532">
    <property type="entry name" value="SUMF_dom"/>
</dbReference>
<evidence type="ECO:0000259" key="1">
    <source>
        <dbReference type="Pfam" id="PF03781"/>
    </source>
</evidence>